<feature type="chain" id="PRO_5047094736" evidence="1">
    <location>
        <begin position="24"/>
        <end position="377"/>
    </location>
</feature>
<dbReference type="EMBL" id="JAHQCS010000056">
    <property type="protein sequence ID" value="MBU9710965.1"/>
    <property type="molecule type" value="Genomic_DNA"/>
</dbReference>
<dbReference type="SMART" id="SM00909">
    <property type="entry name" value="Germane"/>
    <property type="match status" value="2"/>
</dbReference>
<feature type="domain" description="GerMN" evidence="2">
    <location>
        <begin position="116"/>
        <end position="206"/>
    </location>
</feature>
<feature type="domain" description="GerMN" evidence="2">
    <location>
        <begin position="266"/>
        <end position="359"/>
    </location>
</feature>
<comment type="caution">
    <text evidence="3">The sequence shown here is derived from an EMBL/GenBank/DDBJ whole genome shotgun (WGS) entry which is preliminary data.</text>
</comment>
<dbReference type="Proteomes" id="UP000784880">
    <property type="component" value="Unassembled WGS sequence"/>
</dbReference>
<dbReference type="InterPro" id="IPR019606">
    <property type="entry name" value="GerMN"/>
</dbReference>
<dbReference type="Pfam" id="PF10646">
    <property type="entry name" value="Germane"/>
    <property type="match status" value="2"/>
</dbReference>
<organism evidence="3 4">
    <name type="scientific">Evansella tamaricis</name>
    <dbReference type="NCBI Taxonomy" id="2069301"/>
    <lineage>
        <taxon>Bacteria</taxon>
        <taxon>Bacillati</taxon>
        <taxon>Bacillota</taxon>
        <taxon>Bacilli</taxon>
        <taxon>Bacillales</taxon>
        <taxon>Bacillaceae</taxon>
        <taxon>Evansella</taxon>
    </lineage>
</organism>
<accession>A0ABS6JBD5</accession>
<reference evidence="3 4" key="1">
    <citation type="submission" date="2021-06" db="EMBL/GenBank/DDBJ databases">
        <title>Bacillus sp. RD4P76, an endophyte from a halophyte.</title>
        <authorList>
            <person name="Sun J.-Q."/>
        </authorList>
    </citation>
    <scope>NUCLEOTIDE SEQUENCE [LARGE SCALE GENOMIC DNA]</scope>
    <source>
        <strain evidence="3 4">CGMCC 1.15917</strain>
    </source>
</reference>
<keyword evidence="4" id="KW-1185">Reference proteome</keyword>
<evidence type="ECO:0000313" key="4">
    <source>
        <dbReference type="Proteomes" id="UP000784880"/>
    </source>
</evidence>
<dbReference type="RefSeq" id="WP_217064855.1">
    <property type="nucleotide sequence ID" value="NZ_JAHQCS010000056.1"/>
</dbReference>
<dbReference type="PROSITE" id="PS51257">
    <property type="entry name" value="PROKAR_LIPOPROTEIN"/>
    <property type="match status" value="1"/>
</dbReference>
<sequence>MRRLNLKSGWWLVAAAITLTACGSDPVDEVLTEVDPPQIDYIEEGEDLEVTGNENTGNDGVISHTEDMDNDGEADGAMEEKGGTVAESVMRELYLMDRNGLVAPQSLNIPRGEDELALTVEYLVQGGPVTEMLPNGFQAVLPAGTEVLNSTVSGGIATIDLSENFAEYHPNQELQVLQALTWTLTQLDGVDRVKLMMNGEELEMMPQNGTPISSGYTRAHGINLEMNDMADPVGTKSIVVYFLSQTDEQTYYVPVTRRVSESQDMYEAVVSELLKGPDMMMTQLFSDFRQEVELIDTPVLSANGTLTLNFNEAILSQLDGTAVSQDVLNMLVLSLTEQSDVQNVSLQVESEGTVLVSTGETITEPVSRPSMVNTGEY</sequence>
<keyword evidence="1" id="KW-0732">Signal</keyword>
<feature type="signal peptide" evidence="1">
    <location>
        <begin position="1"/>
        <end position="23"/>
    </location>
</feature>
<evidence type="ECO:0000259" key="2">
    <source>
        <dbReference type="SMART" id="SM00909"/>
    </source>
</evidence>
<name>A0ABS6JBD5_9BACI</name>
<proteinExistence type="predicted"/>
<gene>
    <name evidence="3" type="ORF">KS419_04340</name>
</gene>
<evidence type="ECO:0000256" key="1">
    <source>
        <dbReference type="SAM" id="SignalP"/>
    </source>
</evidence>
<evidence type="ECO:0000313" key="3">
    <source>
        <dbReference type="EMBL" id="MBU9710965.1"/>
    </source>
</evidence>
<protein>
    <submittedName>
        <fullName evidence="3">GerMN domain-containing protein</fullName>
    </submittedName>
</protein>